<protein>
    <recommendedName>
        <fullName evidence="3">Methyltransferase type 11 domain-containing protein</fullName>
    </recommendedName>
</protein>
<keyword evidence="2" id="KW-1185">Reference proteome</keyword>
<proteinExistence type="predicted"/>
<accession>A0A409Y3X9</accession>
<dbReference type="AlphaFoldDB" id="A0A409Y3X9"/>
<dbReference type="SUPFAM" id="SSF53335">
    <property type="entry name" value="S-adenosyl-L-methionine-dependent methyltransferases"/>
    <property type="match status" value="1"/>
</dbReference>
<organism evidence="1 2">
    <name type="scientific">Gymnopilus dilepis</name>
    <dbReference type="NCBI Taxonomy" id="231916"/>
    <lineage>
        <taxon>Eukaryota</taxon>
        <taxon>Fungi</taxon>
        <taxon>Dikarya</taxon>
        <taxon>Basidiomycota</taxon>
        <taxon>Agaricomycotina</taxon>
        <taxon>Agaricomycetes</taxon>
        <taxon>Agaricomycetidae</taxon>
        <taxon>Agaricales</taxon>
        <taxon>Agaricineae</taxon>
        <taxon>Hymenogastraceae</taxon>
        <taxon>Gymnopilus</taxon>
    </lineage>
</organism>
<dbReference type="PANTHER" id="PTHR45036:SF1">
    <property type="entry name" value="METHYLTRANSFERASE LIKE 7A"/>
    <property type="match status" value="1"/>
</dbReference>
<gene>
    <name evidence="1" type="ORF">CVT26_001871</name>
</gene>
<evidence type="ECO:0008006" key="3">
    <source>
        <dbReference type="Google" id="ProtNLM"/>
    </source>
</evidence>
<dbReference type="InterPro" id="IPR029063">
    <property type="entry name" value="SAM-dependent_MTases_sf"/>
</dbReference>
<dbReference type="CDD" id="cd02440">
    <property type="entry name" value="AdoMet_MTases"/>
    <property type="match status" value="1"/>
</dbReference>
<dbReference type="STRING" id="231916.A0A409Y3X9"/>
<dbReference type="Gene3D" id="3.40.50.150">
    <property type="entry name" value="Vaccinia Virus protein VP39"/>
    <property type="match status" value="1"/>
</dbReference>
<sequence length="274" mass="30549">MKLKAIFEFLNQIWGVTKIGAPPTLKAVLSSPSILLKPTTLSRIFFSHIWAAMTGGMDDWAKELKEEIITPNAEGIVLDIGAGHGHSVLYLNRAVVNKYIAVEPNALMHPHIRSNASKTGFHESDGSLVILSHGAEDTKSILRFLHDATGVPDTQVDTLISVRTLCTVPAPQKTLADLVGDVLKPGGHFIMYEHVRSKLEDVAWWQGFFAPIWSVFFDGCRLNRPTDVWVERLKINIQGEEVKAWKEGKVWRNESDPPIEDNLFPHLVGVFVKV</sequence>
<evidence type="ECO:0000313" key="1">
    <source>
        <dbReference type="EMBL" id="PPQ97688.1"/>
    </source>
</evidence>
<dbReference type="InterPro" id="IPR052356">
    <property type="entry name" value="Thiol_S-MT"/>
</dbReference>
<comment type="caution">
    <text evidence="1">The sequence shown here is derived from an EMBL/GenBank/DDBJ whole genome shotgun (WGS) entry which is preliminary data.</text>
</comment>
<reference evidence="1 2" key="1">
    <citation type="journal article" date="2018" name="Evol. Lett.">
        <title>Horizontal gene cluster transfer increased hallucinogenic mushroom diversity.</title>
        <authorList>
            <person name="Reynolds H.T."/>
            <person name="Vijayakumar V."/>
            <person name="Gluck-Thaler E."/>
            <person name="Korotkin H.B."/>
            <person name="Matheny P.B."/>
            <person name="Slot J.C."/>
        </authorList>
    </citation>
    <scope>NUCLEOTIDE SEQUENCE [LARGE SCALE GENOMIC DNA]</scope>
    <source>
        <strain evidence="1 2">SRW20</strain>
    </source>
</reference>
<dbReference type="OrthoDB" id="540004at2759"/>
<evidence type="ECO:0000313" key="2">
    <source>
        <dbReference type="Proteomes" id="UP000284706"/>
    </source>
</evidence>
<dbReference type="EMBL" id="NHYE01001208">
    <property type="protein sequence ID" value="PPQ97688.1"/>
    <property type="molecule type" value="Genomic_DNA"/>
</dbReference>
<name>A0A409Y3X9_9AGAR</name>
<dbReference type="Pfam" id="PF13489">
    <property type="entry name" value="Methyltransf_23"/>
    <property type="match status" value="1"/>
</dbReference>
<dbReference type="Proteomes" id="UP000284706">
    <property type="component" value="Unassembled WGS sequence"/>
</dbReference>
<dbReference type="InParanoid" id="A0A409Y3X9"/>
<dbReference type="PANTHER" id="PTHR45036">
    <property type="entry name" value="METHYLTRANSFERASE LIKE 7B"/>
    <property type="match status" value="1"/>
</dbReference>